<evidence type="ECO:0000256" key="2">
    <source>
        <dbReference type="SAM" id="SignalP"/>
    </source>
</evidence>
<accession>A0ABW5VSF7</accession>
<evidence type="ECO:0000313" key="4">
    <source>
        <dbReference type="EMBL" id="MFD2793986.1"/>
    </source>
</evidence>
<dbReference type="PROSITE" id="PS51257">
    <property type="entry name" value="PROKAR_LIPOPROTEIN"/>
    <property type="match status" value="1"/>
</dbReference>
<feature type="chain" id="PRO_5045655352" evidence="2">
    <location>
        <begin position="21"/>
        <end position="198"/>
    </location>
</feature>
<dbReference type="Pfam" id="PF19843">
    <property type="entry name" value="DUF6318"/>
    <property type="match status" value="1"/>
</dbReference>
<comment type="caution">
    <text evidence="4">The sequence shown here is derived from an EMBL/GenBank/DDBJ whole genome shotgun (WGS) entry which is preliminary data.</text>
</comment>
<keyword evidence="5" id="KW-1185">Reference proteome</keyword>
<reference evidence="5" key="1">
    <citation type="journal article" date="2019" name="Int. J. Syst. Evol. Microbiol.">
        <title>The Global Catalogue of Microorganisms (GCM) 10K type strain sequencing project: providing services to taxonomists for standard genome sequencing and annotation.</title>
        <authorList>
            <consortium name="The Broad Institute Genomics Platform"/>
            <consortium name="The Broad Institute Genome Sequencing Center for Infectious Disease"/>
            <person name="Wu L."/>
            <person name="Ma J."/>
        </authorList>
    </citation>
    <scope>NUCLEOTIDE SEQUENCE [LARGE SCALE GENOMIC DNA]</scope>
    <source>
        <strain evidence="5">CCM 7044</strain>
    </source>
</reference>
<evidence type="ECO:0000259" key="3">
    <source>
        <dbReference type="Pfam" id="PF19843"/>
    </source>
</evidence>
<evidence type="ECO:0000256" key="1">
    <source>
        <dbReference type="SAM" id="MobiDB-lite"/>
    </source>
</evidence>
<feature type="compositionally biased region" description="Basic and acidic residues" evidence="1">
    <location>
        <begin position="55"/>
        <end position="66"/>
    </location>
</feature>
<dbReference type="Proteomes" id="UP001597479">
    <property type="component" value="Unassembled WGS sequence"/>
</dbReference>
<feature type="domain" description="DUF6318" evidence="3">
    <location>
        <begin position="55"/>
        <end position="190"/>
    </location>
</feature>
<feature type="signal peptide" evidence="2">
    <location>
        <begin position="1"/>
        <end position="20"/>
    </location>
</feature>
<evidence type="ECO:0000313" key="5">
    <source>
        <dbReference type="Proteomes" id="UP001597479"/>
    </source>
</evidence>
<dbReference type="EMBL" id="JBHUOG010000001">
    <property type="protein sequence ID" value="MFD2793986.1"/>
    <property type="molecule type" value="Genomic_DNA"/>
</dbReference>
<gene>
    <name evidence="4" type="ORF">ACFS27_10555</name>
</gene>
<keyword evidence="2" id="KW-0732">Signal</keyword>
<name>A0ABW5VSF7_9MICO</name>
<proteinExistence type="predicted"/>
<dbReference type="InterPro" id="IPR046281">
    <property type="entry name" value="DUF6318"/>
</dbReference>
<feature type="compositionally biased region" description="Low complexity" evidence="1">
    <location>
        <begin position="33"/>
        <end position="53"/>
    </location>
</feature>
<dbReference type="RefSeq" id="WP_377183683.1">
    <property type="nucleotide sequence ID" value="NZ_JBHUOG010000001.1"/>
</dbReference>
<protein>
    <submittedName>
        <fullName evidence="4">DUF6318 family protein</fullName>
    </submittedName>
</protein>
<feature type="region of interest" description="Disordered" evidence="1">
    <location>
        <begin position="25"/>
        <end position="66"/>
    </location>
</feature>
<organism evidence="4 5">
    <name type="scientific">Promicromonospora vindobonensis</name>
    <dbReference type="NCBI Taxonomy" id="195748"/>
    <lineage>
        <taxon>Bacteria</taxon>
        <taxon>Bacillati</taxon>
        <taxon>Actinomycetota</taxon>
        <taxon>Actinomycetes</taxon>
        <taxon>Micrococcales</taxon>
        <taxon>Promicromonosporaceae</taxon>
        <taxon>Promicromonospora</taxon>
    </lineage>
</organism>
<sequence length="198" mass="21123">MGNAAIRMAGLVVAAGLALSACTGSTPEADADASPSGERASASPSASPSSSGPVKPERPDAMKRKDAKGAAAAAEYFIELYPYVMATGDTEEFEAMSHRACDYCRGTLENAAWLQKTRGSFEGGLTDAVLAKTYQRDELTGVTPFDFMTSQAEIWIRDEKRNQIDHVSTTEFEARVEVGRHDGAWVIVEVAPDPGSDQ</sequence>